<dbReference type="EMBL" id="LJIJ01001456">
    <property type="protein sequence ID" value="ODM91661.1"/>
    <property type="molecule type" value="Genomic_DNA"/>
</dbReference>
<evidence type="ECO:0000256" key="1">
    <source>
        <dbReference type="SAM" id="MobiDB-lite"/>
    </source>
</evidence>
<dbReference type="Pfam" id="PF03909">
    <property type="entry name" value="BSD"/>
    <property type="match status" value="1"/>
</dbReference>
<dbReference type="Proteomes" id="UP000094527">
    <property type="component" value="Unassembled WGS sequence"/>
</dbReference>
<name>A0A1D2MFK3_ORCCI</name>
<reference evidence="3 4" key="1">
    <citation type="journal article" date="2016" name="Genome Biol. Evol.">
        <title>Gene Family Evolution Reflects Adaptation to Soil Environmental Stressors in the Genome of the Collembolan Orchesella cincta.</title>
        <authorList>
            <person name="Faddeeva-Vakhrusheva A."/>
            <person name="Derks M.F."/>
            <person name="Anvar S.Y."/>
            <person name="Agamennone V."/>
            <person name="Suring W."/>
            <person name="Smit S."/>
            <person name="van Straalen N.M."/>
            <person name="Roelofs D."/>
        </authorList>
    </citation>
    <scope>NUCLEOTIDE SEQUENCE [LARGE SCALE GENOMIC DNA]</scope>
    <source>
        <tissue evidence="3">Mixed pool</tissue>
    </source>
</reference>
<evidence type="ECO:0000259" key="2">
    <source>
        <dbReference type="PROSITE" id="PS50858"/>
    </source>
</evidence>
<feature type="region of interest" description="Disordered" evidence="1">
    <location>
        <begin position="1"/>
        <end position="40"/>
    </location>
</feature>
<dbReference type="PANTHER" id="PTHR16019">
    <property type="entry name" value="SYNAPSE-ASSOCIATED PROTEIN"/>
    <property type="match status" value="1"/>
</dbReference>
<feature type="domain" description="BSD" evidence="2">
    <location>
        <begin position="191"/>
        <end position="243"/>
    </location>
</feature>
<keyword evidence="4" id="KW-1185">Reference proteome</keyword>
<organism evidence="3 4">
    <name type="scientific">Orchesella cincta</name>
    <name type="common">Springtail</name>
    <name type="synonym">Podura cincta</name>
    <dbReference type="NCBI Taxonomy" id="48709"/>
    <lineage>
        <taxon>Eukaryota</taxon>
        <taxon>Metazoa</taxon>
        <taxon>Ecdysozoa</taxon>
        <taxon>Arthropoda</taxon>
        <taxon>Hexapoda</taxon>
        <taxon>Collembola</taxon>
        <taxon>Entomobryomorpha</taxon>
        <taxon>Entomobryoidea</taxon>
        <taxon>Orchesellidae</taxon>
        <taxon>Orchesellinae</taxon>
        <taxon>Orchesella</taxon>
    </lineage>
</organism>
<comment type="caution">
    <text evidence="3">The sequence shown here is derived from an EMBL/GenBank/DDBJ whole genome shotgun (WGS) entry which is preliminary data.</text>
</comment>
<evidence type="ECO:0000313" key="3">
    <source>
        <dbReference type="EMBL" id="ODM91661.1"/>
    </source>
</evidence>
<accession>A0A1D2MFK3</accession>
<dbReference type="OMA" id="RITYCAE"/>
<feature type="compositionally biased region" description="Basic and acidic residues" evidence="1">
    <location>
        <begin position="22"/>
        <end position="34"/>
    </location>
</feature>
<dbReference type="InterPro" id="IPR005607">
    <property type="entry name" value="BSD_dom"/>
</dbReference>
<dbReference type="AlphaFoldDB" id="A0A1D2MFK3"/>
<proteinExistence type="predicted"/>
<dbReference type="SUPFAM" id="SSF140383">
    <property type="entry name" value="BSD domain-like"/>
    <property type="match status" value="1"/>
</dbReference>
<dbReference type="PROSITE" id="PS50858">
    <property type="entry name" value="BSD"/>
    <property type="match status" value="1"/>
</dbReference>
<protein>
    <submittedName>
        <fullName evidence="3">BSD domain-containing protein 1</fullName>
    </submittedName>
</protein>
<dbReference type="OrthoDB" id="73788at2759"/>
<dbReference type="InterPro" id="IPR035925">
    <property type="entry name" value="BSD_dom_sf"/>
</dbReference>
<dbReference type="Gene3D" id="1.10.3970.10">
    <property type="entry name" value="BSD domain"/>
    <property type="match status" value="1"/>
</dbReference>
<gene>
    <name evidence="3" type="ORF">Ocin01_15022</name>
</gene>
<dbReference type="SMART" id="SM00751">
    <property type="entry name" value="BSD"/>
    <property type="match status" value="1"/>
</dbReference>
<dbReference type="InterPro" id="IPR051494">
    <property type="entry name" value="BSD_domain-containing"/>
</dbReference>
<evidence type="ECO:0000313" key="4">
    <source>
        <dbReference type="Proteomes" id="UP000094527"/>
    </source>
</evidence>
<dbReference type="GO" id="GO:0005737">
    <property type="term" value="C:cytoplasm"/>
    <property type="evidence" value="ECO:0007669"/>
    <property type="project" value="TreeGrafter"/>
</dbReference>
<sequence length="306" mass="33511">METAGGRGAKGDSKPSPAGVSEKSKLKAEPRPTVEDIGDEYITLGAGAAAGKEVDKEEDPDKLNLGAAVAGISSWFSSTFSTAKEKSSEMYEYLKEDFSELSHSVSEASKDLKDKLHIDDQTFKSAVDSVTSTASLVLDQMSTIFGVGPDDDDEAITVGGAASGGAKIYSLATKEEVFLKDPEDIKSYEAWLLTFDLDQKKCEMDDLLSANPHLHLHHSHLVPEKVSHLVFWHRFYYRVHEIQVAELENKELRKKHEAKARKKSGGVEDDDNEKDEIFIDADDDSSSLGSFAVVTHDAATKELKID</sequence>
<dbReference type="PANTHER" id="PTHR16019:SF5">
    <property type="entry name" value="BSD DOMAIN-CONTAINING PROTEIN 1"/>
    <property type="match status" value="1"/>
</dbReference>